<gene>
    <name evidence="2" type="ORF">HPODL_05148</name>
</gene>
<dbReference type="OMA" id="EKPAIFW"/>
<dbReference type="STRING" id="871575.W1QJ35"/>
<keyword evidence="1" id="KW-1133">Transmembrane helix</keyword>
<protein>
    <submittedName>
        <fullName evidence="2">Membrane protein</fullName>
    </submittedName>
</protein>
<dbReference type="eggNOG" id="ENOG502S74C">
    <property type="taxonomic scope" value="Eukaryota"/>
</dbReference>
<dbReference type="GeneID" id="25774571"/>
<dbReference type="OrthoDB" id="2093409at2759"/>
<dbReference type="CDD" id="cd22903">
    <property type="entry name" value="NI9M"/>
    <property type="match status" value="1"/>
</dbReference>
<dbReference type="AlphaFoldDB" id="W1QJ35"/>
<keyword evidence="3" id="KW-1185">Reference proteome</keyword>
<dbReference type="HOGENOM" id="CLU_166990_1_0_1"/>
<accession>W1QJ35</accession>
<keyword evidence="1" id="KW-0812">Transmembrane</keyword>
<dbReference type="PANTHER" id="PTHR38488">
    <property type="entry name" value="OXIDOREDUCTASE 9.5 KDA SUBUNIT, PUTATIVE (AFU_ORTHOLOGUE AFUA_5G08980)-RELATED"/>
    <property type="match status" value="1"/>
</dbReference>
<comment type="caution">
    <text evidence="2">The sequence shown here is derived from an EMBL/GenBank/DDBJ whole genome shotgun (WGS) entry which is preliminary data.</text>
</comment>
<keyword evidence="1" id="KW-0472">Membrane</keyword>
<dbReference type="RefSeq" id="XP_013935813.1">
    <property type="nucleotide sequence ID" value="XM_014080338.1"/>
</dbReference>
<dbReference type="KEGG" id="opa:HPODL_05148"/>
<dbReference type="InterPro" id="IPR039961">
    <property type="entry name" value="Nuo9.5"/>
</dbReference>
<dbReference type="Proteomes" id="UP000008673">
    <property type="component" value="Unassembled WGS sequence"/>
</dbReference>
<dbReference type="EMBL" id="AEOI02000005">
    <property type="protein sequence ID" value="ESX00979.1"/>
    <property type="molecule type" value="Genomic_DNA"/>
</dbReference>
<evidence type="ECO:0000313" key="2">
    <source>
        <dbReference type="EMBL" id="ESX00979.1"/>
    </source>
</evidence>
<evidence type="ECO:0000313" key="3">
    <source>
        <dbReference type="Proteomes" id="UP000008673"/>
    </source>
</evidence>
<dbReference type="PANTHER" id="PTHR38488:SF1">
    <property type="entry name" value="OXIDOREDUCTASE 9.5 KDA SUBUNIT, PUTATIVE (AFU_ORTHOLOGUE AFUA_5G08980)-RELATED"/>
    <property type="match status" value="1"/>
</dbReference>
<reference evidence="2 3" key="1">
    <citation type="journal article" date="2013" name="BMC Genomics">
        <title>Genome sequence and analysis of methylotrophic yeast Hansenula polymorpha DL1.</title>
        <authorList>
            <person name="Ravin N.V."/>
            <person name="Eldarov M.A."/>
            <person name="Kadnikov V.V."/>
            <person name="Beletsky A.V."/>
            <person name="Schneider J."/>
            <person name="Mardanova E.S."/>
            <person name="Smekalova E.M."/>
            <person name="Zvereva M.I."/>
            <person name="Dontsova O.A."/>
            <person name="Mardanov A.V."/>
            <person name="Skryabin K.G."/>
        </authorList>
    </citation>
    <scope>NUCLEOTIDE SEQUENCE [LARGE SCALE GENOMIC DNA]</scope>
    <source>
        <strain evidence="3">ATCC 26012 / BCRC 20466 / JCM 22074 / NRRL Y-7560 / DL-1</strain>
    </source>
</reference>
<sequence>MSYPVYYKEPIRWLRYYAHNRPHLFFAGCIAVMGPAMLVTITPLRRRFLYDDLAPLPLDGYPIPKGPRKKVTGYDD</sequence>
<proteinExistence type="predicted"/>
<evidence type="ECO:0000256" key="1">
    <source>
        <dbReference type="SAM" id="Phobius"/>
    </source>
</evidence>
<organism evidence="2 3">
    <name type="scientific">Ogataea parapolymorpha (strain ATCC 26012 / BCRC 20466 / JCM 22074 / NRRL Y-7560 / DL-1)</name>
    <name type="common">Yeast</name>
    <name type="synonym">Hansenula polymorpha</name>
    <dbReference type="NCBI Taxonomy" id="871575"/>
    <lineage>
        <taxon>Eukaryota</taxon>
        <taxon>Fungi</taxon>
        <taxon>Dikarya</taxon>
        <taxon>Ascomycota</taxon>
        <taxon>Saccharomycotina</taxon>
        <taxon>Pichiomycetes</taxon>
        <taxon>Pichiales</taxon>
        <taxon>Pichiaceae</taxon>
        <taxon>Ogataea</taxon>
    </lineage>
</organism>
<name>W1QJ35_OGAPD</name>
<feature type="transmembrane region" description="Helical" evidence="1">
    <location>
        <begin position="24"/>
        <end position="44"/>
    </location>
</feature>